<dbReference type="SUPFAM" id="SSF53335">
    <property type="entry name" value="S-adenosyl-L-methionine-dependent methyltransferases"/>
    <property type="match status" value="1"/>
</dbReference>
<evidence type="ECO:0000256" key="3">
    <source>
        <dbReference type="ARBA" id="ARBA00022679"/>
    </source>
</evidence>
<dbReference type="InterPro" id="IPR029063">
    <property type="entry name" value="SAM-dependent_MTases_sf"/>
</dbReference>
<evidence type="ECO:0000256" key="5">
    <source>
        <dbReference type="HAMAP-Rule" id="MF_03188"/>
    </source>
</evidence>
<name>A0AAE0ZDU0_9GAST</name>
<evidence type="ECO:0000256" key="2">
    <source>
        <dbReference type="ARBA" id="ARBA00022603"/>
    </source>
</evidence>
<keyword evidence="4 5" id="KW-0949">S-adenosyl-L-methionine</keyword>
<dbReference type="InterPro" id="IPR025714">
    <property type="entry name" value="Methyltranfer_dom"/>
</dbReference>
<comment type="caution">
    <text evidence="7">The sequence shown here is derived from an EMBL/GenBank/DDBJ whole genome shotgun (WGS) entry which is preliminary data.</text>
</comment>
<gene>
    <name evidence="7" type="ORF">RRG08_003850</name>
</gene>
<protein>
    <recommendedName>
        <fullName evidence="5">Protein-lysine N-methyltransferase RRG08_003850</fullName>
        <ecNumber evidence="5">2.1.1.-</ecNumber>
    </recommendedName>
</protein>
<sequence>MSGDQGDFGSSELGTKEYWDAAYTRELKNFTDIGDVGEIWFGEDVQNRMVRWISERSDLPTSTRVLDLGCGNGTLLISLREEEFSDLTGVDYSEGAIQLAKDVAKKEGITDIDFKVCDVLCQKSVSTLTQDGKDRFNLCLDKGTYDAISLRDPSDPIDRRTYALNVQSLLTDQGLLVITSCNWTKDQLLLHFEKEFELLRELPAPSITFGGKTGQTVTTLILKRKALGPI</sequence>
<dbReference type="Proteomes" id="UP001283361">
    <property type="component" value="Unassembled WGS sequence"/>
</dbReference>
<comment type="similarity">
    <text evidence="5">Belongs to the class I-like SAM-binding methyltransferase superfamily. EFM4 family.</text>
</comment>
<evidence type="ECO:0000256" key="1">
    <source>
        <dbReference type="ARBA" id="ARBA00022490"/>
    </source>
</evidence>
<evidence type="ECO:0000313" key="7">
    <source>
        <dbReference type="EMBL" id="KAK3767589.1"/>
    </source>
</evidence>
<dbReference type="GO" id="GO:0005737">
    <property type="term" value="C:cytoplasm"/>
    <property type="evidence" value="ECO:0007669"/>
    <property type="project" value="UniProtKB-SubCell"/>
</dbReference>
<dbReference type="EC" id="2.1.1.-" evidence="5"/>
<evidence type="ECO:0000259" key="6">
    <source>
        <dbReference type="Pfam" id="PF13847"/>
    </source>
</evidence>
<reference evidence="7" key="1">
    <citation type="journal article" date="2023" name="G3 (Bethesda)">
        <title>A reference genome for the long-term kleptoplast-retaining sea slug Elysia crispata morphotype clarki.</title>
        <authorList>
            <person name="Eastman K.E."/>
            <person name="Pendleton A.L."/>
            <person name="Shaikh M.A."/>
            <person name="Suttiyut T."/>
            <person name="Ogas R."/>
            <person name="Tomko P."/>
            <person name="Gavelis G."/>
            <person name="Widhalm J.R."/>
            <person name="Wisecaver J.H."/>
        </authorList>
    </citation>
    <scope>NUCLEOTIDE SEQUENCE</scope>
    <source>
        <strain evidence="7">ECLA1</strain>
    </source>
</reference>
<comment type="subcellular location">
    <subcellularLocation>
        <location evidence="5">Cytoplasm</location>
    </subcellularLocation>
</comment>
<organism evidence="7 8">
    <name type="scientific">Elysia crispata</name>
    <name type="common">lettuce slug</name>
    <dbReference type="NCBI Taxonomy" id="231223"/>
    <lineage>
        <taxon>Eukaryota</taxon>
        <taxon>Metazoa</taxon>
        <taxon>Spiralia</taxon>
        <taxon>Lophotrochozoa</taxon>
        <taxon>Mollusca</taxon>
        <taxon>Gastropoda</taxon>
        <taxon>Heterobranchia</taxon>
        <taxon>Euthyneura</taxon>
        <taxon>Panpulmonata</taxon>
        <taxon>Sacoglossa</taxon>
        <taxon>Placobranchoidea</taxon>
        <taxon>Plakobranchidae</taxon>
        <taxon>Elysia</taxon>
    </lineage>
</organism>
<dbReference type="CDD" id="cd02440">
    <property type="entry name" value="AdoMet_MTases"/>
    <property type="match status" value="1"/>
</dbReference>
<dbReference type="InterPro" id="IPR026635">
    <property type="entry name" value="Efm4/METTL10"/>
</dbReference>
<comment type="function">
    <text evidence="5">S-adenosyl-L-methionine-dependent protein-lysine N-methyltransferase that methylates elongation factor 1-alpha.</text>
</comment>
<dbReference type="Pfam" id="PF13847">
    <property type="entry name" value="Methyltransf_31"/>
    <property type="match status" value="1"/>
</dbReference>
<keyword evidence="8" id="KW-1185">Reference proteome</keyword>
<dbReference type="AlphaFoldDB" id="A0AAE0ZDU0"/>
<proteinExistence type="inferred from homology"/>
<dbReference type="Gene3D" id="3.40.50.150">
    <property type="entry name" value="Vaccinia Virus protein VP39"/>
    <property type="match status" value="1"/>
</dbReference>
<dbReference type="PANTHER" id="PTHR12843:SF5">
    <property type="entry name" value="EEF1A LYSINE METHYLTRANSFERASE 2"/>
    <property type="match status" value="1"/>
</dbReference>
<dbReference type="HAMAP" id="MF_03188">
    <property type="entry name" value="Methyltr_EFM4"/>
    <property type="match status" value="1"/>
</dbReference>
<keyword evidence="1 5" id="KW-0963">Cytoplasm</keyword>
<keyword evidence="2 5" id="KW-0489">Methyltransferase</keyword>
<dbReference type="GO" id="GO:0032259">
    <property type="term" value="P:methylation"/>
    <property type="evidence" value="ECO:0007669"/>
    <property type="project" value="UniProtKB-KW"/>
</dbReference>
<evidence type="ECO:0000256" key="4">
    <source>
        <dbReference type="ARBA" id="ARBA00022691"/>
    </source>
</evidence>
<keyword evidence="3 5" id="KW-0808">Transferase</keyword>
<dbReference type="GO" id="GO:0016279">
    <property type="term" value="F:protein-lysine N-methyltransferase activity"/>
    <property type="evidence" value="ECO:0007669"/>
    <property type="project" value="UniProtKB-UniRule"/>
</dbReference>
<evidence type="ECO:0000313" key="8">
    <source>
        <dbReference type="Proteomes" id="UP001283361"/>
    </source>
</evidence>
<feature type="domain" description="Methyltransferase" evidence="6">
    <location>
        <begin position="63"/>
        <end position="213"/>
    </location>
</feature>
<dbReference type="PANTHER" id="PTHR12843">
    <property type="entry name" value="PROTEIN-LYSINE N-METHYLTRANSFERASE METTL10"/>
    <property type="match status" value="1"/>
</dbReference>
<accession>A0AAE0ZDU0</accession>
<dbReference type="EMBL" id="JAWDGP010004135">
    <property type="protein sequence ID" value="KAK3767589.1"/>
    <property type="molecule type" value="Genomic_DNA"/>
</dbReference>